<evidence type="ECO:0000256" key="4">
    <source>
        <dbReference type="ARBA" id="ARBA00023172"/>
    </source>
</evidence>
<proteinExistence type="inferred from homology"/>
<protein>
    <submittedName>
        <fullName evidence="7">DNA recombination protein RmuC</fullName>
    </submittedName>
</protein>
<evidence type="ECO:0000313" key="7">
    <source>
        <dbReference type="EMBL" id="HHO58236.1"/>
    </source>
</evidence>
<dbReference type="Pfam" id="PF02646">
    <property type="entry name" value="RmuC"/>
    <property type="match status" value="1"/>
</dbReference>
<evidence type="ECO:0000256" key="6">
    <source>
        <dbReference type="SAM" id="MobiDB-lite"/>
    </source>
</evidence>
<comment type="similarity">
    <text evidence="2">Belongs to the RmuC family.</text>
</comment>
<comment type="function">
    <text evidence="1">Involved in DNA recombination.</text>
</comment>
<dbReference type="AlphaFoldDB" id="A0A7C5WWD5"/>
<evidence type="ECO:0000256" key="1">
    <source>
        <dbReference type="ARBA" id="ARBA00003416"/>
    </source>
</evidence>
<keyword evidence="3 5" id="KW-0175">Coiled coil</keyword>
<dbReference type="EMBL" id="DRNZ01000227">
    <property type="protein sequence ID" value="HHO58236.1"/>
    <property type="molecule type" value="Genomic_DNA"/>
</dbReference>
<dbReference type="PANTHER" id="PTHR30563">
    <property type="entry name" value="DNA RECOMBINATION PROTEIN RMUC"/>
    <property type="match status" value="1"/>
</dbReference>
<dbReference type="InterPro" id="IPR003798">
    <property type="entry name" value="DNA_recombination_RmuC"/>
</dbReference>
<feature type="compositionally biased region" description="Basic and acidic residues" evidence="6">
    <location>
        <begin position="401"/>
        <end position="417"/>
    </location>
</feature>
<reference evidence="7" key="1">
    <citation type="journal article" date="2020" name="mSystems">
        <title>Genome- and Community-Level Interaction Insights into Carbon Utilization and Element Cycling Functions of Hydrothermarchaeota in Hydrothermal Sediment.</title>
        <authorList>
            <person name="Zhou Z."/>
            <person name="Liu Y."/>
            <person name="Xu W."/>
            <person name="Pan J."/>
            <person name="Luo Z.H."/>
            <person name="Li M."/>
        </authorList>
    </citation>
    <scope>NUCLEOTIDE SEQUENCE [LARGE SCALE GENOMIC DNA]</scope>
    <source>
        <strain evidence="7">HyVt-523</strain>
    </source>
</reference>
<comment type="caution">
    <text evidence="7">The sequence shown here is derived from an EMBL/GenBank/DDBJ whole genome shotgun (WGS) entry which is preliminary data.</text>
</comment>
<dbReference type="GO" id="GO:0006310">
    <property type="term" value="P:DNA recombination"/>
    <property type="evidence" value="ECO:0007669"/>
    <property type="project" value="UniProtKB-KW"/>
</dbReference>
<evidence type="ECO:0000256" key="5">
    <source>
        <dbReference type="SAM" id="Coils"/>
    </source>
</evidence>
<feature type="region of interest" description="Disordered" evidence="6">
    <location>
        <begin position="390"/>
        <end position="417"/>
    </location>
</feature>
<dbReference type="Proteomes" id="UP000886105">
    <property type="component" value="Unassembled WGS sequence"/>
</dbReference>
<sequence>MEPAYTPLHLLLAFLLGLGLAGGLAAWRASAAVRRERALERELERARAELEAERAKNAWVEGAKGELADAFVALSHRNLEQSARALAERTAELLGRLENQLGGNLNTHKAQLEGLVAPLREHLTRLERQVRELEEKREGAYGSLAEQLRALAEQQRALEQATTTLGQALSSSSARGQWGELQLRRVVELAGMQEHVDFDVQVHTPAGRPDLVVRLPGGGVLPVDAKAPLAAYLEALEAPREERRAKLAEHARQLRARVRELAAKAYWSAFDPSPGFVVVFVPSEAALAAAFEADGTLLDDAVAQRVLPAGPVTLVALLKAVAFGWQQQALSDNARRVAEAAGVLVQRLDTLTGALADVGKGLEKSVAAYNRAVGSYQARLGPAARDLRELLGREDPEDPQPLERDLRVPPHEEGPGG</sequence>
<feature type="coiled-coil region" evidence="5">
    <location>
        <begin position="29"/>
        <end position="58"/>
    </location>
</feature>
<dbReference type="PANTHER" id="PTHR30563:SF0">
    <property type="entry name" value="DNA RECOMBINATION PROTEIN RMUC"/>
    <property type="match status" value="1"/>
</dbReference>
<organism evidence="7">
    <name type="scientific">Oceanithermus profundus</name>
    <dbReference type="NCBI Taxonomy" id="187137"/>
    <lineage>
        <taxon>Bacteria</taxon>
        <taxon>Thermotogati</taxon>
        <taxon>Deinococcota</taxon>
        <taxon>Deinococci</taxon>
        <taxon>Thermales</taxon>
        <taxon>Thermaceae</taxon>
        <taxon>Oceanithermus</taxon>
    </lineage>
</organism>
<evidence type="ECO:0000256" key="3">
    <source>
        <dbReference type="ARBA" id="ARBA00023054"/>
    </source>
</evidence>
<evidence type="ECO:0000256" key="2">
    <source>
        <dbReference type="ARBA" id="ARBA00009840"/>
    </source>
</evidence>
<accession>A0A7C5WWD5</accession>
<feature type="coiled-coil region" evidence="5">
    <location>
        <begin position="116"/>
        <end position="164"/>
    </location>
</feature>
<name>A0A7C5WWD5_9DEIN</name>
<gene>
    <name evidence="7" type="ORF">ENJ85_03590</name>
</gene>
<keyword evidence="4" id="KW-0233">DNA recombination</keyword>